<dbReference type="Proteomes" id="UP001227162">
    <property type="component" value="Unassembled WGS sequence"/>
</dbReference>
<dbReference type="GO" id="GO:0003677">
    <property type="term" value="F:DNA binding"/>
    <property type="evidence" value="ECO:0007669"/>
    <property type="project" value="UniProtKB-UniRule"/>
</dbReference>
<dbReference type="EMBL" id="JANFFA010000005">
    <property type="protein sequence ID" value="MDQ2095750.1"/>
    <property type="molecule type" value="Genomic_DNA"/>
</dbReference>
<feature type="binding site" evidence="7">
    <location>
        <position position="893"/>
    </location>
    <ligand>
        <name>Zn(2+)</name>
        <dbReference type="ChEBI" id="CHEBI:29105"/>
        <label>2</label>
    </ligand>
</feature>
<evidence type="ECO:0000256" key="7">
    <source>
        <dbReference type="HAMAP-Rule" id="MF_01322"/>
    </source>
</evidence>
<dbReference type="InterPro" id="IPR007066">
    <property type="entry name" value="RNA_pol_Rpb1_3"/>
</dbReference>
<reference evidence="10" key="1">
    <citation type="submission" date="2022-07" db="EMBL/GenBank/DDBJ databases">
        <authorList>
            <person name="Otstavnykh N."/>
            <person name="Isaeva M."/>
            <person name="Bystritskaya E."/>
        </authorList>
    </citation>
    <scope>NUCLEOTIDE SEQUENCE</scope>
    <source>
        <strain evidence="10">10Alg 79</strain>
    </source>
</reference>
<feature type="binding site" evidence="7">
    <location>
        <position position="812"/>
    </location>
    <ligand>
        <name>Zn(2+)</name>
        <dbReference type="ChEBI" id="CHEBI:29105"/>
        <label>2</label>
    </ligand>
</feature>
<evidence type="ECO:0000256" key="3">
    <source>
        <dbReference type="ARBA" id="ARBA00022695"/>
    </source>
</evidence>
<comment type="caution">
    <text evidence="10">The sequence shown here is derived from an EMBL/GenBank/DDBJ whole genome shotgun (WGS) entry which is preliminary data.</text>
</comment>
<dbReference type="CDD" id="cd01609">
    <property type="entry name" value="RNAP_beta'_N"/>
    <property type="match status" value="1"/>
</dbReference>
<feature type="binding site" evidence="7">
    <location>
        <position position="463"/>
    </location>
    <ligand>
        <name>Mg(2+)</name>
        <dbReference type="ChEBI" id="CHEBI:18420"/>
    </ligand>
</feature>
<feature type="binding site" evidence="7">
    <location>
        <position position="72"/>
    </location>
    <ligand>
        <name>Zn(2+)</name>
        <dbReference type="ChEBI" id="CHEBI:29105"/>
        <label>1</label>
    </ligand>
</feature>
<dbReference type="InterPro" id="IPR006592">
    <property type="entry name" value="RNA_pol_N"/>
</dbReference>
<dbReference type="Gene3D" id="4.10.860.120">
    <property type="entry name" value="RNA polymerase II, clamp domain"/>
    <property type="match status" value="1"/>
</dbReference>
<dbReference type="InterPro" id="IPR012754">
    <property type="entry name" value="DNA-dir_RpoC_beta_prime_bact"/>
</dbReference>
<dbReference type="Pfam" id="PF04997">
    <property type="entry name" value="RNA_pol_Rpb1_1"/>
    <property type="match status" value="1"/>
</dbReference>
<dbReference type="GO" id="GO:0003899">
    <property type="term" value="F:DNA-directed RNA polymerase activity"/>
    <property type="evidence" value="ECO:0007669"/>
    <property type="project" value="UniProtKB-UniRule"/>
</dbReference>
<feature type="binding site" evidence="7">
    <location>
        <position position="90"/>
    </location>
    <ligand>
        <name>Zn(2+)</name>
        <dbReference type="ChEBI" id="CHEBI:29105"/>
        <label>1</label>
    </ligand>
</feature>
<dbReference type="Gene3D" id="1.10.132.30">
    <property type="match status" value="1"/>
</dbReference>
<dbReference type="Gene3D" id="1.10.274.100">
    <property type="entry name" value="RNA polymerase Rpb1, domain 3"/>
    <property type="match status" value="2"/>
</dbReference>
<keyword evidence="1 7" id="KW-0240">DNA-directed RNA polymerase</keyword>
<keyword evidence="7" id="KW-0862">Zinc</keyword>
<keyword evidence="3 7" id="KW-0548">Nucleotidyltransferase</keyword>
<dbReference type="Pfam" id="PF00623">
    <property type="entry name" value="RNA_pol_Rpb1_2"/>
    <property type="match status" value="1"/>
</dbReference>
<evidence type="ECO:0000256" key="2">
    <source>
        <dbReference type="ARBA" id="ARBA00022679"/>
    </source>
</evidence>
<keyword evidence="4 7" id="KW-0479">Metal-binding</keyword>
<dbReference type="InterPro" id="IPR045867">
    <property type="entry name" value="DNA-dir_RpoC_beta_prime"/>
</dbReference>
<comment type="cofactor">
    <cofactor evidence="7">
        <name>Mg(2+)</name>
        <dbReference type="ChEBI" id="CHEBI:18420"/>
    </cofactor>
    <text evidence="7">Binds 1 Mg(2+) ion per subunit.</text>
</comment>
<dbReference type="Gene3D" id="2.40.40.20">
    <property type="match status" value="1"/>
</dbReference>
<keyword evidence="7" id="KW-0460">Magnesium</keyword>
<dbReference type="Gene3D" id="1.10.40.90">
    <property type="match status" value="1"/>
</dbReference>
<organism evidence="10 11">
    <name type="scientific">Rhodalgimonas zhirmunskyi</name>
    <dbReference type="NCBI Taxonomy" id="2964767"/>
    <lineage>
        <taxon>Bacteria</taxon>
        <taxon>Pseudomonadati</taxon>
        <taxon>Pseudomonadota</taxon>
        <taxon>Alphaproteobacteria</taxon>
        <taxon>Rhodobacterales</taxon>
        <taxon>Roseobacteraceae</taxon>
        <taxon>Rhodalgimonas</taxon>
    </lineage>
</organism>
<dbReference type="SUPFAM" id="SSF64484">
    <property type="entry name" value="beta and beta-prime subunits of DNA dependent RNA-polymerase"/>
    <property type="match status" value="1"/>
</dbReference>
<dbReference type="CDD" id="cd02655">
    <property type="entry name" value="RNAP_beta'_C"/>
    <property type="match status" value="1"/>
</dbReference>
<reference evidence="10" key="2">
    <citation type="submission" date="2023-04" db="EMBL/GenBank/DDBJ databases">
        <title>'Rhodoalgimonas zhirmunskyi' gen. nov., isolated from a red alga.</title>
        <authorList>
            <person name="Nedashkovskaya O.I."/>
            <person name="Otstavnykh N.Y."/>
            <person name="Bystritskaya E.P."/>
            <person name="Balabanova L.A."/>
            <person name="Isaeva M.P."/>
        </authorList>
    </citation>
    <scope>NUCLEOTIDE SEQUENCE</scope>
    <source>
        <strain evidence="10">10Alg 79</strain>
    </source>
</reference>
<keyword evidence="5 7" id="KW-0804">Transcription</keyword>
<evidence type="ECO:0000256" key="6">
    <source>
        <dbReference type="ARBA" id="ARBA00048552"/>
    </source>
</evidence>
<comment type="catalytic activity">
    <reaction evidence="6 7 8">
        <text>RNA(n) + a ribonucleoside 5'-triphosphate = RNA(n+1) + diphosphate</text>
        <dbReference type="Rhea" id="RHEA:21248"/>
        <dbReference type="Rhea" id="RHEA-COMP:14527"/>
        <dbReference type="Rhea" id="RHEA-COMP:17342"/>
        <dbReference type="ChEBI" id="CHEBI:33019"/>
        <dbReference type="ChEBI" id="CHEBI:61557"/>
        <dbReference type="ChEBI" id="CHEBI:140395"/>
        <dbReference type="EC" id="2.7.7.6"/>
    </reaction>
</comment>
<dbReference type="InterPro" id="IPR007081">
    <property type="entry name" value="RNA_pol_Rpb1_5"/>
</dbReference>
<dbReference type="Pfam" id="PF05000">
    <property type="entry name" value="RNA_pol_Rpb1_4"/>
    <property type="match status" value="1"/>
</dbReference>
<evidence type="ECO:0000259" key="9">
    <source>
        <dbReference type="SMART" id="SM00663"/>
    </source>
</evidence>
<evidence type="ECO:0000256" key="5">
    <source>
        <dbReference type="ARBA" id="ARBA00023163"/>
    </source>
</evidence>
<dbReference type="Gene3D" id="2.40.50.100">
    <property type="match status" value="3"/>
</dbReference>
<evidence type="ECO:0000313" key="10">
    <source>
        <dbReference type="EMBL" id="MDQ2095750.1"/>
    </source>
</evidence>
<feature type="binding site" evidence="7">
    <location>
        <position position="886"/>
    </location>
    <ligand>
        <name>Zn(2+)</name>
        <dbReference type="ChEBI" id="CHEBI:29105"/>
        <label>2</label>
    </ligand>
</feature>
<feature type="binding site" evidence="7">
    <location>
        <position position="465"/>
    </location>
    <ligand>
        <name>Mg(2+)</name>
        <dbReference type="ChEBI" id="CHEBI:18420"/>
    </ligand>
</feature>
<dbReference type="SMART" id="SM00663">
    <property type="entry name" value="RPOLA_N"/>
    <property type="match status" value="1"/>
</dbReference>
<proteinExistence type="inferred from homology"/>
<dbReference type="GO" id="GO:0008270">
    <property type="term" value="F:zinc ion binding"/>
    <property type="evidence" value="ECO:0007669"/>
    <property type="project" value="UniProtKB-UniRule"/>
</dbReference>
<dbReference type="Gene3D" id="1.10.1790.20">
    <property type="match status" value="1"/>
</dbReference>
<keyword evidence="2 7" id="KW-0808">Transferase</keyword>
<evidence type="ECO:0000256" key="8">
    <source>
        <dbReference type="RuleBase" id="RU004279"/>
    </source>
</evidence>
<dbReference type="Pfam" id="PF04998">
    <property type="entry name" value="RNA_pol_Rpb1_5"/>
    <property type="match status" value="1"/>
</dbReference>
<accession>A0AAJ1UAD7</accession>
<dbReference type="PANTHER" id="PTHR19376">
    <property type="entry name" value="DNA-DIRECTED RNA POLYMERASE"/>
    <property type="match status" value="1"/>
</dbReference>
<comment type="cofactor">
    <cofactor evidence="7">
        <name>Zn(2+)</name>
        <dbReference type="ChEBI" id="CHEBI:29105"/>
    </cofactor>
    <text evidence="7">Binds 2 Zn(2+) ions per subunit.</text>
</comment>
<dbReference type="InterPro" id="IPR038120">
    <property type="entry name" value="Rpb1_funnel_sf"/>
</dbReference>
<feature type="binding site" evidence="7">
    <location>
        <position position="467"/>
    </location>
    <ligand>
        <name>Mg(2+)</name>
        <dbReference type="ChEBI" id="CHEBI:18420"/>
    </ligand>
</feature>
<dbReference type="PANTHER" id="PTHR19376:SF54">
    <property type="entry name" value="DNA-DIRECTED RNA POLYMERASE SUBUNIT BETA"/>
    <property type="match status" value="1"/>
</dbReference>
<comment type="function">
    <text evidence="7 8">DNA-dependent RNA polymerase catalyzes the transcription of DNA into RNA using the four ribonucleoside triphosphates as substrates.</text>
</comment>
<gene>
    <name evidence="7 10" type="primary">rpoC</name>
    <name evidence="10" type="ORF">NOI20_16650</name>
</gene>
<name>A0AAJ1UAD7_9RHOB</name>
<dbReference type="GO" id="GO:0000428">
    <property type="term" value="C:DNA-directed RNA polymerase complex"/>
    <property type="evidence" value="ECO:0007669"/>
    <property type="project" value="UniProtKB-KW"/>
</dbReference>
<comment type="similarity">
    <text evidence="7 8">Belongs to the RNA polymerase beta' chain family.</text>
</comment>
<dbReference type="Gene3D" id="1.10.150.390">
    <property type="match status" value="1"/>
</dbReference>
<dbReference type="Pfam" id="PF04983">
    <property type="entry name" value="RNA_pol_Rpb1_3"/>
    <property type="match status" value="1"/>
</dbReference>
<dbReference type="EC" id="2.7.7.6" evidence="7"/>
<dbReference type="HAMAP" id="MF_01322">
    <property type="entry name" value="RNApol_bact_RpoC"/>
    <property type="match status" value="1"/>
</dbReference>
<dbReference type="RefSeq" id="WP_317627370.1">
    <property type="nucleotide sequence ID" value="NZ_JANFFA010000005.1"/>
</dbReference>
<feature type="binding site" evidence="7">
    <location>
        <position position="74"/>
    </location>
    <ligand>
        <name>Zn(2+)</name>
        <dbReference type="ChEBI" id="CHEBI:29105"/>
        <label>1</label>
    </ligand>
</feature>
<feature type="binding site" evidence="7">
    <location>
        <position position="87"/>
    </location>
    <ligand>
        <name>Zn(2+)</name>
        <dbReference type="ChEBI" id="CHEBI:29105"/>
        <label>1</label>
    </ligand>
</feature>
<feature type="binding site" evidence="7">
    <location>
        <position position="896"/>
    </location>
    <ligand>
        <name>Zn(2+)</name>
        <dbReference type="ChEBI" id="CHEBI:29105"/>
        <label>2</label>
    </ligand>
</feature>
<dbReference type="InterPro" id="IPR000722">
    <property type="entry name" value="RNA_pol_asu"/>
</dbReference>
<evidence type="ECO:0000313" key="11">
    <source>
        <dbReference type="Proteomes" id="UP001227162"/>
    </source>
</evidence>
<dbReference type="NCBIfam" id="TIGR02386">
    <property type="entry name" value="rpoC_TIGR"/>
    <property type="match status" value="1"/>
</dbReference>
<feature type="domain" description="RNA polymerase N-terminal" evidence="9">
    <location>
        <begin position="238"/>
        <end position="517"/>
    </location>
</feature>
<dbReference type="InterPro" id="IPR042102">
    <property type="entry name" value="RNA_pol_Rpb1_3_sf"/>
</dbReference>
<dbReference type="GO" id="GO:0006351">
    <property type="term" value="P:DNA-templated transcription"/>
    <property type="evidence" value="ECO:0007669"/>
    <property type="project" value="UniProtKB-UniRule"/>
</dbReference>
<dbReference type="InterPro" id="IPR044893">
    <property type="entry name" value="RNA_pol_Rpb1_clamp_domain"/>
</dbReference>
<dbReference type="InterPro" id="IPR007080">
    <property type="entry name" value="RNA_pol_Rpb1_1"/>
</dbReference>
<dbReference type="GO" id="GO:0000287">
    <property type="term" value="F:magnesium ion binding"/>
    <property type="evidence" value="ECO:0007669"/>
    <property type="project" value="UniProtKB-UniRule"/>
</dbReference>
<evidence type="ECO:0000256" key="4">
    <source>
        <dbReference type="ARBA" id="ARBA00022723"/>
    </source>
</evidence>
<dbReference type="InterPro" id="IPR007083">
    <property type="entry name" value="RNA_pol_Rpb1_4"/>
</dbReference>
<comment type="subunit">
    <text evidence="7">The RNAP catalytic core consists of 2 alpha, 1 beta, 1 beta' and 1 omega subunit. When a sigma factor is associated with the core the holoenzyme is formed, which can initiate transcription.</text>
</comment>
<protein>
    <recommendedName>
        <fullName evidence="7">DNA-directed RNA polymerase subunit beta'</fullName>
        <shortName evidence="7">RNAP subunit beta'</shortName>
        <ecNumber evidence="7">2.7.7.6</ecNumber>
    </recommendedName>
    <alternativeName>
        <fullName evidence="7">RNA polymerase subunit beta'</fullName>
    </alternativeName>
    <alternativeName>
        <fullName evidence="7">Transcriptase subunit beta'</fullName>
    </alternativeName>
</protein>
<keyword evidence="11" id="KW-1185">Reference proteome</keyword>
<evidence type="ECO:0000256" key="1">
    <source>
        <dbReference type="ARBA" id="ARBA00022478"/>
    </source>
</evidence>
<sequence>MNQELTNNPFNPLTPPKIFDEIKVSLASPERILSWSYGEIKKPETINYRTFKPERDGLFCARIFGPIKDYECLCGKYKRMKYRGVVCEKCGVEVTLQKVRRERMGHIELAAPVAHIWFLKSLPSRIGLMLDMTLRDLERVLYFENYVVIEPGLTDLTYGQMLTEEEFMDAQDHYGMDAFTANIGAEAIREMLAAIDLESEADRLREELKEATGELKPKKIIKRLKVVESFLESGNRPEWMVLTVIPVIPPELRPLVPLDGGRFATSDLNDLYRRVINRNNRLKRLIELRAPDIIVRNEKRMLQESVDALFDNGRRGRVITGANKRPLKSLSDMLKGKQGRFRQNLLGKRVDFSGRSVIVTGPELKLHQCGLPKKMALELFKPFIYSRLEAKGMSSTVKQAKKLVEKERPEVWDILDEVIREHPVMLNRAPTLHRLGIQAFEPVLIEGKAIQLHPLVCSAFNADFDGDQMAVHVPLSLEAQLEARVLMMSTNNVLSPANGAPIIVPSQDMILGLYYTTIAREGMKGEGMVFSSIEEVQFALDSGVVHLHANITARLPQVDPETGETVMKRYETTPGRVRLGALLPVNAKAPFELVNRLLRKKEVQQVIDTVYRYCGQKESVIFCDQIMSMGFKEAFKAGISFGKDDMVIPDNKWELVDETRDQVKDFEQQYMDGLITQGEKYNKVVDAWSKCNDKVTEAMMNTISAEKRDENGAVAEPNSVYMMAHSGARGSVTQMKQLGGMRGLMAKPNGDIIETPIISNFKEGLTVLEYFNSTHGARKGLSDTALKTANSGYLTRRLVDVAQDCIVREVDCGTEKAITAEAAVNDGEVVSSLAERILGRVTADDVLMPGTDEVIAPKGTLIDERMADAIDDAGVLSMRIRSPLTCEAEDGVCATCYGRDLARGTRVNVGEAVGIIAAQSIGEPGTQLTMRTFHIGGVAQGGQQSFLEASQAGTIVFEGEQTLENSSDELLVVGRNMKLIIQGEDGAERASHKLSYGTKLFVRAGDKVERGDKLFEWDPYTLPIIAEWDGTAKYVDLVSGLAVRDETDEATGMTQKIVIDWRAAPKGSELKPEIILVDKDGEPVRNDAGNPVTYPMSVDAILSVEDGQDIKTGDVVARIPREGAKTKDITGGLPRVAELFEARRPKDHAIIAEIDGYVRYGRDYKNKRRIAIDPADESLEPVEYMVPKGKHIPVAEGDFVQKGDYIMDGNPAPHDILSIMGVEALADYMIDEVQDVYRLQGVKINDKHIEVIVRQMLQKWEILDSGDTTLLKGEHVDKIEFDTANEKAESKGGRPAQGEPILLGITKASLQTRSFISAASFQETTRVLTEASVQGKRDKLVGLKENVIVGRLIPAGTGGATQKIQHIAQTRDNVVIEARREEAEAAAALAAPSADAMGDDLIGGDAFDTLVDTPESRDE</sequence>